<keyword evidence="2" id="KW-1185">Reference proteome</keyword>
<name>A0A0C2M4S0_THEKT</name>
<comment type="caution">
    <text evidence="1">The sequence shown here is derived from an EMBL/GenBank/DDBJ whole genome shotgun (WGS) entry which is preliminary data.</text>
</comment>
<gene>
    <name evidence="1" type="ORF">RF11_09382</name>
</gene>
<dbReference type="AlphaFoldDB" id="A0A0C2M4S0"/>
<organism evidence="1 2">
    <name type="scientific">Thelohanellus kitauei</name>
    <name type="common">Myxosporean</name>
    <dbReference type="NCBI Taxonomy" id="669202"/>
    <lineage>
        <taxon>Eukaryota</taxon>
        <taxon>Metazoa</taxon>
        <taxon>Cnidaria</taxon>
        <taxon>Myxozoa</taxon>
        <taxon>Myxosporea</taxon>
        <taxon>Bivalvulida</taxon>
        <taxon>Platysporina</taxon>
        <taxon>Myxobolidae</taxon>
        <taxon>Thelohanellus</taxon>
    </lineage>
</organism>
<dbReference type="OrthoDB" id="10068017at2759"/>
<evidence type="ECO:0000313" key="1">
    <source>
        <dbReference type="EMBL" id="KII62030.1"/>
    </source>
</evidence>
<protein>
    <submittedName>
        <fullName evidence="1">Uncharacterized protein</fullName>
    </submittedName>
</protein>
<sequence>MAEPTSFEEIEIMNIEELIQDPENTDMFYCPARITRNCLCLEEFIMKHSWMNENLGTPRDALNLLKRLRREALKLSYGKCTINDVNVTDDDGRLNCRVSGNRKSKKYIEYIVETRHKLRSHGICEIAAQKILKYSKNIIYRKLKHDDEGRNDLISEEMSNSNRNKNLIPIEDLMKVRCCKNKCTNKLKNDVTFYSKLRSDAKTSSIMKREAIKKLLMTTSGEVQRCNKFIVLLLGVSRNTIRSAKNFLGLRSKRVKNQESSQTDKKLVAYTQNLETTMPVQTSSIDHQTADSVNNFQQVFPTPQDMWQTSVSFQNMEAATSQTQQMFYPANRITEFNPNGYSFLKPEQFQTTMPMNPNISMQGYPNVANVCPTFYVPNEGVASAIHNPNIDYRGYTGQNAGNNILPAYHNMLLPQQYNSINPTNHNMVNDISYQYLPIYPANMNRMYTTNPSPRLDFDGMPVTTHTPSSLG</sequence>
<dbReference type="EMBL" id="JWZT01005140">
    <property type="protein sequence ID" value="KII62030.1"/>
    <property type="molecule type" value="Genomic_DNA"/>
</dbReference>
<proteinExistence type="predicted"/>
<dbReference type="Proteomes" id="UP000031668">
    <property type="component" value="Unassembled WGS sequence"/>
</dbReference>
<accession>A0A0C2M4S0</accession>
<reference evidence="1 2" key="1">
    <citation type="journal article" date="2014" name="Genome Biol. Evol.">
        <title>The genome of the myxosporean Thelohanellus kitauei shows adaptations to nutrient acquisition within its fish host.</title>
        <authorList>
            <person name="Yang Y."/>
            <person name="Xiong J."/>
            <person name="Zhou Z."/>
            <person name="Huo F."/>
            <person name="Miao W."/>
            <person name="Ran C."/>
            <person name="Liu Y."/>
            <person name="Zhang J."/>
            <person name="Feng J."/>
            <person name="Wang M."/>
            <person name="Wang M."/>
            <person name="Wang L."/>
            <person name="Yao B."/>
        </authorList>
    </citation>
    <scope>NUCLEOTIDE SEQUENCE [LARGE SCALE GENOMIC DNA]</scope>
    <source>
        <strain evidence="1">Wuqing</strain>
    </source>
</reference>
<evidence type="ECO:0000313" key="2">
    <source>
        <dbReference type="Proteomes" id="UP000031668"/>
    </source>
</evidence>